<evidence type="ECO:0000313" key="2">
    <source>
        <dbReference type="EMBL" id="MBW0544879.1"/>
    </source>
</evidence>
<name>A0A9Q3FTQ6_9BASI</name>
<organism evidence="2 3">
    <name type="scientific">Austropuccinia psidii MF-1</name>
    <dbReference type="NCBI Taxonomy" id="1389203"/>
    <lineage>
        <taxon>Eukaryota</taxon>
        <taxon>Fungi</taxon>
        <taxon>Dikarya</taxon>
        <taxon>Basidiomycota</taxon>
        <taxon>Pucciniomycotina</taxon>
        <taxon>Pucciniomycetes</taxon>
        <taxon>Pucciniales</taxon>
        <taxon>Sphaerophragmiaceae</taxon>
        <taxon>Austropuccinia</taxon>
    </lineage>
</organism>
<evidence type="ECO:0000313" key="3">
    <source>
        <dbReference type="Proteomes" id="UP000765509"/>
    </source>
</evidence>
<reference evidence="2" key="1">
    <citation type="submission" date="2021-03" db="EMBL/GenBank/DDBJ databases">
        <title>Draft genome sequence of rust myrtle Austropuccinia psidii MF-1, a brazilian biotype.</title>
        <authorList>
            <person name="Quecine M.C."/>
            <person name="Pachon D.M.R."/>
            <person name="Bonatelli M.L."/>
            <person name="Correr F.H."/>
            <person name="Franceschini L.M."/>
            <person name="Leite T.F."/>
            <person name="Margarido G.R.A."/>
            <person name="Almeida C.A."/>
            <person name="Ferrarezi J.A."/>
            <person name="Labate C.A."/>
        </authorList>
    </citation>
    <scope>NUCLEOTIDE SEQUENCE</scope>
    <source>
        <strain evidence="2">MF-1</strain>
    </source>
</reference>
<evidence type="ECO:0000256" key="1">
    <source>
        <dbReference type="SAM" id="MobiDB-lite"/>
    </source>
</evidence>
<comment type="caution">
    <text evidence="2">The sequence shown here is derived from an EMBL/GenBank/DDBJ whole genome shotgun (WGS) entry which is preliminary data.</text>
</comment>
<proteinExistence type="predicted"/>
<protein>
    <submittedName>
        <fullName evidence="2">Uncharacterized protein</fullName>
    </submittedName>
</protein>
<dbReference type="AlphaFoldDB" id="A0A9Q3FTQ6"/>
<keyword evidence="3" id="KW-1185">Reference proteome</keyword>
<gene>
    <name evidence="2" type="ORF">O181_084594</name>
</gene>
<dbReference type="EMBL" id="AVOT02049728">
    <property type="protein sequence ID" value="MBW0544879.1"/>
    <property type="molecule type" value="Genomic_DNA"/>
</dbReference>
<feature type="region of interest" description="Disordered" evidence="1">
    <location>
        <begin position="9"/>
        <end position="36"/>
    </location>
</feature>
<sequence length="104" mass="11954">MIHYLHSLHHHSTTPTPIEPTSPPQLINSTPPPPPPIHYQYQLHHFKHLNQLTISPTTSPPIHNHDHQILEHLLHCGTMTTIHQPPPTVSLEVYFTYPDRPQLS</sequence>
<accession>A0A9Q3FTQ6</accession>
<dbReference type="Proteomes" id="UP000765509">
    <property type="component" value="Unassembled WGS sequence"/>
</dbReference>